<dbReference type="Gene3D" id="3.90.70.10">
    <property type="entry name" value="Cysteine proteinases"/>
    <property type="match status" value="1"/>
</dbReference>
<feature type="compositionally biased region" description="Pro residues" evidence="1">
    <location>
        <begin position="1"/>
        <end position="23"/>
    </location>
</feature>
<evidence type="ECO:0000313" key="3">
    <source>
        <dbReference type="Proteomes" id="UP001596540"/>
    </source>
</evidence>
<comment type="caution">
    <text evidence="2">The sequence shown here is derived from an EMBL/GenBank/DDBJ whole genome shotgun (WGS) entry which is preliminary data.</text>
</comment>
<proteinExistence type="predicted"/>
<sequence>MTLPPDPNRPPPAGRPGAHPPPYRGRREYCYADGVSMLLAAHGHDVSSDLVEALSGVGLGAILLPGDILVLGQVPPDVGVDHALQRLGFDVRVERDGTGDAAWRRLAELLPRGPVLLGPVDYSALHYHLFRPPAGVDHYVVGYAIEDDHLLLHDPGGYPHVRLDRDTLLAAWRAEEIDYRRGSYQLWHSPERVRTPEVGATALAAFRADYEHTSGAPWPTGAAALRAGADHLTKTTVERLVGFELPLAAARAGNYAEFFRSHDRPEAAGMCDRQAQQFGRAYCAASAGDLTELARLLHRLADLEEELTAHLLA</sequence>
<protein>
    <recommendedName>
        <fullName evidence="4">Butirosin biosynthesis protein H N-terminal domain-containing protein</fullName>
    </recommendedName>
</protein>
<keyword evidence="3" id="KW-1185">Reference proteome</keyword>
<dbReference type="EMBL" id="JBHTBH010000005">
    <property type="protein sequence ID" value="MFC7328638.1"/>
    <property type="molecule type" value="Genomic_DNA"/>
</dbReference>
<dbReference type="RefSeq" id="WP_379871286.1">
    <property type="nucleotide sequence ID" value="NZ_JBHTBH010000005.1"/>
</dbReference>
<accession>A0ABW2KFD0</accession>
<evidence type="ECO:0000256" key="1">
    <source>
        <dbReference type="SAM" id="MobiDB-lite"/>
    </source>
</evidence>
<evidence type="ECO:0000313" key="2">
    <source>
        <dbReference type="EMBL" id="MFC7328638.1"/>
    </source>
</evidence>
<feature type="region of interest" description="Disordered" evidence="1">
    <location>
        <begin position="1"/>
        <end position="25"/>
    </location>
</feature>
<reference evidence="3" key="1">
    <citation type="journal article" date="2019" name="Int. J. Syst. Evol. Microbiol.">
        <title>The Global Catalogue of Microorganisms (GCM) 10K type strain sequencing project: providing services to taxonomists for standard genome sequencing and annotation.</title>
        <authorList>
            <consortium name="The Broad Institute Genomics Platform"/>
            <consortium name="The Broad Institute Genome Sequencing Center for Infectious Disease"/>
            <person name="Wu L."/>
            <person name="Ma J."/>
        </authorList>
    </citation>
    <scope>NUCLEOTIDE SEQUENCE [LARGE SCALE GENOMIC DNA]</scope>
    <source>
        <strain evidence="3">CGMCC 4.7382</strain>
    </source>
</reference>
<evidence type="ECO:0008006" key="4">
    <source>
        <dbReference type="Google" id="ProtNLM"/>
    </source>
</evidence>
<gene>
    <name evidence="2" type="ORF">ACFQRF_12880</name>
</gene>
<organism evidence="2 3">
    <name type="scientific">Marinactinospora rubrisoli</name>
    <dbReference type="NCBI Taxonomy" id="2715399"/>
    <lineage>
        <taxon>Bacteria</taxon>
        <taxon>Bacillati</taxon>
        <taxon>Actinomycetota</taxon>
        <taxon>Actinomycetes</taxon>
        <taxon>Streptosporangiales</taxon>
        <taxon>Nocardiopsidaceae</taxon>
        <taxon>Marinactinospora</taxon>
    </lineage>
</organism>
<name>A0ABW2KFD0_9ACTN</name>
<dbReference type="Proteomes" id="UP001596540">
    <property type="component" value="Unassembled WGS sequence"/>
</dbReference>